<organism evidence="3 4">
    <name type="scientific">Treponema lecithinolyticum ATCC 700332</name>
    <dbReference type="NCBI Taxonomy" id="1321815"/>
    <lineage>
        <taxon>Bacteria</taxon>
        <taxon>Pseudomonadati</taxon>
        <taxon>Spirochaetota</taxon>
        <taxon>Spirochaetia</taxon>
        <taxon>Spirochaetales</taxon>
        <taxon>Treponemataceae</taxon>
        <taxon>Treponema</taxon>
    </lineage>
</organism>
<dbReference type="Gene3D" id="1.25.10.10">
    <property type="entry name" value="Leucine-rich Repeat Variant"/>
    <property type="match status" value="1"/>
</dbReference>
<evidence type="ECO:0000256" key="1">
    <source>
        <dbReference type="SAM" id="MobiDB-lite"/>
    </source>
</evidence>
<evidence type="ECO:0000256" key="2">
    <source>
        <dbReference type="SAM" id="SignalP"/>
    </source>
</evidence>
<dbReference type="RefSeq" id="WP_021687732.1">
    <property type="nucleotide sequence ID" value="NZ_KI260569.1"/>
</dbReference>
<keyword evidence="4" id="KW-1185">Reference proteome</keyword>
<dbReference type="Proteomes" id="UP000016649">
    <property type="component" value="Unassembled WGS sequence"/>
</dbReference>
<feature type="signal peptide" evidence="2">
    <location>
        <begin position="1"/>
        <end position="24"/>
    </location>
</feature>
<evidence type="ECO:0000313" key="3">
    <source>
        <dbReference type="EMBL" id="ERJ92370.1"/>
    </source>
</evidence>
<accession>A0ABN0NXU7</accession>
<gene>
    <name evidence="3" type="ORF">HMPREF9193_01530</name>
</gene>
<dbReference type="PANTHER" id="PTHR12697">
    <property type="entry name" value="PBS LYASE HEAT-LIKE PROTEIN"/>
    <property type="match status" value="1"/>
</dbReference>
<dbReference type="PANTHER" id="PTHR12697:SF20">
    <property type="entry name" value="HEAT REPEAT-CONTAINING PROTEIN 4"/>
    <property type="match status" value="1"/>
</dbReference>
<proteinExistence type="predicted"/>
<name>A0ABN0NXU7_TRELE</name>
<reference evidence="3 4" key="1">
    <citation type="submission" date="2013-08" db="EMBL/GenBank/DDBJ databases">
        <authorList>
            <person name="Weinstock G."/>
            <person name="Sodergren E."/>
            <person name="Wylie T."/>
            <person name="Fulton L."/>
            <person name="Fulton R."/>
            <person name="Fronick C."/>
            <person name="O'Laughlin M."/>
            <person name="Godfrey J."/>
            <person name="Miner T."/>
            <person name="Herter B."/>
            <person name="Appelbaum E."/>
            <person name="Cordes M."/>
            <person name="Lek S."/>
            <person name="Wollam A."/>
            <person name="Pepin K.H."/>
            <person name="Palsikar V.B."/>
            <person name="Mitreva M."/>
            <person name="Wilson R.K."/>
        </authorList>
    </citation>
    <scope>NUCLEOTIDE SEQUENCE [LARGE SCALE GENOMIC DNA]</scope>
    <source>
        <strain evidence="3 4">ATCC 700332</strain>
    </source>
</reference>
<feature type="chain" id="PRO_5046966864" evidence="2">
    <location>
        <begin position="25"/>
        <end position="493"/>
    </location>
</feature>
<dbReference type="SUPFAM" id="SSF48371">
    <property type="entry name" value="ARM repeat"/>
    <property type="match status" value="2"/>
</dbReference>
<protein>
    <submittedName>
        <fullName evidence="3">PBS lyase HEAT-like repeat protein</fullName>
    </submittedName>
</protein>
<comment type="caution">
    <text evidence="3">The sequence shown here is derived from an EMBL/GenBank/DDBJ whole genome shotgun (WGS) entry which is preliminary data.</text>
</comment>
<dbReference type="InterPro" id="IPR016024">
    <property type="entry name" value="ARM-type_fold"/>
</dbReference>
<feature type="compositionally biased region" description="Low complexity" evidence="1">
    <location>
        <begin position="24"/>
        <end position="62"/>
    </location>
</feature>
<keyword evidence="2" id="KW-0732">Signal</keyword>
<dbReference type="Pfam" id="PF13646">
    <property type="entry name" value="HEAT_2"/>
    <property type="match status" value="1"/>
</dbReference>
<dbReference type="InterPro" id="IPR011989">
    <property type="entry name" value="ARM-like"/>
</dbReference>
<dbReference type="EMBL" id="AWVH01000037">
    <property type="protein sequence ID" value="ERJ92370.1"/>
    <property type="molecule type" value="Genomic_DNA"/>
</dbReference>
<evidence type="ECO:0000313" key="4">
    <source>
        <dbReference type="Proteomes" id="UP000016649"/>
    </source>
</evidence>
<feature type="region of interest" description="Disordered" evidence="1">
    <location>
        <begin position="24"/>
        <end position="83"/>
    </location>
</feature>
<sequence>MKSFGVSFAALLCVLIVQPSAAPAASAQKPSAASEQPAVSEKASGSAPPAAKKPSAFEKPSANETGGAKQPGASDTDRSESRKETLLYGLESEAVSLLDTLIKEKDDSFSAELERLFPAVKTSALRDKIIAYHTEFEDPVLKEYALEVLADPYDEKKSTINALIKYAEKIKLREAAPLLRALIENENEAFFDSSIIALGTVGSEEDAVFLAEWFDKDITVAQKQSVVKALGKIKAEKTWDKLVETAKDEEENGFVRMYAAEAIGNIKPDEASAVLVELFDSTDPNLRQYVIKGLSHSKTDTAHDVFLAALKDNHYKVRLEAVSAVKEQEYKDALPYLLYRAKNDAENAVKYECFDALAFFTDKDGIDYMIGILKDARRGDTLKVKAAASLLKYNAPGGVEAVVELAEKSLADDKKKALRYALGKEFAKYENAKFETVCAAYIKSADVATKATGLDIYKKNRFTSVLPLVQSIAEEEKPSSIRSKAKALLDSAQ</sequence>